<evidence type="ECO:0000313" key="4">
    <source>
        <dbReference type="Proteomes" id="UP000185207"/>
    </source>
</evidence>
<gene>
    <name evidence="3" type="ORF">SAMN05444409_0050</name>
</gene>
<dbReference type="STRING" id="1416779.SAMN05444409_0050"/>
<protein>
    <recommendedName>
        <fullName evidence="2">DUF6705 domain-containing protein</fullName>
    </recommendedName>
</protein>
<feature type="domain" description="DUF6705" evidence="2">
    <location>
        <begin position="1"/>
        <end position="188"/>
    </location>
</feature>
<dbReference type="EMBL" id="FSRK01000001">
    <property type="protein sequence ID" value="SIN74258.1"/>
    <property type="molecule type" value="Genomic_DNA"/>
</dbReference>
<dbReference type="AlphaFoldDB" id="A0A1N6DTX2"/>
<dbReference type="PROSITE" id="PS51257">
    <property type="entry name" value="PROKAR_LIPOPROTEIN"/>
    <property type="match status" value="1"/>
</dbReference>
<reference evidence="4" key="1">
    <citation type="submission" date="2016-11" db="EMBL/GenBank/DDBJ databases">
        <authorList>
            <person name="Varghese N."/>
            <person name="Submissions S."/>
        </authorList>
    </citation>
    <scope>NUCLEOTIDE SEQUENCE [LARGE SCALE GENOMIC DNA]</scope>
    <source>
        <strain evidence="4">DSM 27623</strain>
    </source>
</reference>
<evidence type="ECO:0000256" key="1">
    <source>
        <dbReference type="SAM" id="SignalP"/>
    </source>
</evidence>
<keyword evidence="1" id="KW-0732">Signal</keyword>
<dbReference type="OrthoDB" id="1273740at2"/>
<feature type="signal peptide" evidence="1">
    <location>
        <begin position="1"/>
        <end position="18"/>
    </location>
</feature>
<organism evidence="3 4">
    <name type="scientific">Epilithonimonas zeae</name>
    <dbReference type="NCBI Taxonomy" id="1416779"/>
    <lineage>
        <taxon>Bacteria</taxon>
        <taxon>Pseudomonadati</taxon>
        <taxon>Bacteroidota</taxon>
        <taxon>Flavobacteriia</taxon>
        <taxon>Flavobacteriales</taxon>
        <taxon>Weeksellaceae</taxon>
        <taxon>Chryseobacterium group</taxon>
        <taxon>Epilithonimonas</taxon>
    </lineage>
</organism>
<keyword evidence="4" id="KW-1185">Reference proteome</keyword>
<evidence type="ECO:0000259" key="2">
    <source>
        <dbReference type="Pfam" id="PF20448"/>
    </source>
</evidence>
<name>A0A1N6DTX2_9FLAO</name>
<dbReference type="Pfam" id="PF20448">
    <property type="entry name" value="DUF6705"/>
    <property type="match status" value="1"/>
</dbReference>
<dbReference type="Proteomes" id="UP000185207">
    <property type="component" value="Unassembled WGS sequence"/>
</dbReference>
<dbReference type="InterPro" id="IPR046551">
    <property type="entry name" value="DUF6705"/>
</dbReference>
<dbReference type="RefSeq" id="WP_074232934.1">
    <property type="nucleotide sequence ID" value="NZ_FSRK01000001.1"/>
</dbReference>
<accession>A0A1N6DTX2</accession>
<sequence>MKKIILLIIVNIFLSCNAQEYPLRTYGIEFPKDSYLKDTTNELSQYEGVWKATWSNKTIFITLKKIKYYKDFLDSRAYYADILIGKFKVSDNNGNILFDNTNIIDDKAKIKGTNFGKSDNKYSLFYIDRDLCGITGDIIINFIDSAKTKLQWIYSKDTNWIDTDCFYYDKPASERPDPLPYNIIFTKQ</sequence>
<proteinExistence type="predicted"/>
<feature type="chain" id="PRO_5013337406" description="DUF6705 domain-containing protein" evidence="1">
    <location>
        <begin position="19"/>
        <end position="188"/>
    </location>
</feature>
<evidence type="ECO:0000313" key="3">
    <source>
        <dbReference type="EMBL" id="SIN74258.1"/>
    </source>
</evidence>